<keyword evidence="7" id="KW-1185">Reference proteome</keyword>
<protein>
    <recommendedName>
        <fullName evidence="5">Protein kinase domain-containing protein</fullName>
    </recommendedName>
</protein>
<dbReference type="Proteomes" id="UP001153712">
    <property type="component" value="Chromosome 6"/>
</dbReference>
<keyword evidence="1 3" id="KW-0547">Nucleotide-binding</keyword>
<dbReference type="EMBL" id="OU900099">
    <property type="protein sequence ID" value="CAG9862790.1"/>
    <property type="molecule type" value="Genomic_DNA"/>
</dbReference>
<dbReference type="AlphaFoldDB" id="A0A9N9XSM8"/>
<dbReference type="PROSITE" id="PS00108">
    <property type="entry name" value="PROTEIN_KINASE_ST"/>
    <property type="match status" value="1"/>
</dbReference>
<feature type="binding site" evidence="3">
    <location>
        <position position="69"/>
    </location>
    <ligand>
        <name>ATP</name>
        <dbReference type="ChEBI" id="CHEBI:30616"/>
    </ligand>
</feature>
<dbReference type="GO" id="GO:0005524">
    <property type="term" value="F:ATP binding"/>
    <property type="evidence" value="ECO:0007669"/>
    <property type="project" value="UniProtKB-UniRule"/>
</dbReference>
<feature type="compositionally biased region" description="Basic residues" evidence="4">
    <location>
        <begin position="401"/>
        <end position="417"/>
    </location>
</feature>
<dbReference type="InterPro" id="IPR017441">
    <property type="entry name" value="Protein_kinase_ATP_BS"/>
</dbReference>
<gene>
    <name evidence="6" type="ORF">PHYEVI_LOCUS9096</name>
</gene>
<dbReference type="GO" id="GO:0004674">
    <property type="term" value="F:protein serine/threonine kinase activity"/>
    <property type="evidence" value="ECO:0007669"/>
    <property type="project" value="TreeGrafter"/>
</dbReference>
<dbReference type="InterPro" id="IPR011009">
    <property type="entry name" value="Kinase-like_dom_sf"/>
</dbReference>
<evidence type="ECO:0000313" key="7">
    <source>
        <dbReference type="Proteomes" id="UP001153712"/>
    </source>
</evidence>
<evidence type="ECO:0000313" key="6">
    <source>
        <dbReference type="EMBL" id="CAG9862790.1"/>
    </source>
</evidence>
<feature type="region of interest" description="Disordered" evidence="4">
    <location>
        <begin position="365"/>
        <end position="444"/>
    </location>
</feature>
<dbReference type="PROSITE" id="PS00107">
    <property type="entry name" value="PROTEIN_KINASE_ATP"/>
    <property type="match status" value="1"/>
</dbReference>
<proteinExistence type="predicted"/>
<keyword evidence="2 3" id="KW-0067">ATP-binding</keyword>
<evidence type="ECO:0000256" key="3">
    <source>
        <dbReference type="PROSITE-ProRule" id="PRU10141"/>
    </source>
</evidence>
<accession>A0A9N9XSM8</accession>
<evidence type="ECO:0000256" key="2">
    <source>
        <dbReference type="ARBA" id="ARBA00022840"/>
    </source>
</evidence>
<dbReference type="PANTHER" id="PTHR24359">
    <property type="entry name" value="SERINE/THREONINE-PROTEIN KINASE SBK1"/>
    <property type="match status" value="1"/>
</dbReference>
<organism evidence="6 7">
    <name type="scientific">Phyllotreta striolata</name>
    <name type="common">Striped flea beetle</name>
    <name type="synonym">Crioceris striolata</name>
    <dbReference type="NCBI Taxonomy" id="444603"/>
    <lineage>
        <taxon>Eukaryota</taxon>
        <taxon>Metazoa</taxon>
        <taxon>Ecdysozoa</taxon>
        <taxon>Arthropoda</taxon>
        <taxon>Hexapoda</taxon>
        <taxon>Insecta</taxon>
        <taxon>Pterygota</taxon>
        <taxon>Neoptera</taxon>
        <taxon>Endopterygota</taxon>
        <taxon>Coleoptera</taxon>
        <taxon>Polyphaga</taxon>
        <taxon>Cucujiformia</taxon>
        <taxon>Chrysomeloidea</taxon>
        <taxon>Chrysomelidae</taxon>
        <taxon>Galerucinae</taxon>
        <taxon>Alticini</taxon>
        <taxon>Phyllotreta</taxon>
    </lineage>
</organism>
<reference evidence="6" key="1">
    <citation type="submission" date="2022-01" db="EMBL/GenBank/DDBJ databases">
        <authorList>
            <person name="King R."/>
        </authorList>
    </citation>
    <scope>NUCLEOTIDE SEQUENCE</scope>
</reference>
<name>A0A9N9XSM8_PHYSR</name>
<dbReference type="SMART" id="SM00220">
    <property type="entry name" value="S_TKc"/>
    <property type="match status" value="1"/>
</dbReference>
<dbReference type="FunFam" id="1.10.510.10:FF:000500">
    <property type="entry name" value="serine/threonine-protein kinase SBK1"/>
    <property type="match status" value="1"/>
</dbReference>
<dbReference type="Gene3D" id="1.10.510.10">
    <property type="entry name" value="Transferase(Phosphotransferase) domain 1"/>
    <property type="match status" value="1"/>
</dbReference>
<dbReference type="PANTHER" id="PTHR24359:SF1">
    <property type="entry name" value="INHIBITOR OF NUCLEAR FACTOR KAPPA-B KINASE EPSILON SUBUNIT HOMOLOG 1-RELATED"/>
    <property type="match status" value="1"/>
</dbReference>
<evidence type="ECO:0000259" key="5">
    <source>
        <dbReference type="SMART" id="SM00220"/>
    </source>
</evidence>
<feature type="domain" description="Protein kinase" evidence="5">
    <location>
        <begin position="30"/>
        <end position="297"/>
    </location>
</feature>
<dbReference type="OrthoDB" id="6513151at2759"/>
<evidence type="ECO:0000256" key="1">
    <source>
        <dbReference type="ARBA" id="ARBA00022741"/>
    </source>
</evidence>
<dbReference type="Pfam" id="PF00069">
    <property type="entry name" value="Pkinase"/>
    <property type="match status" value="1"/>
</dbReference>
<dbReference type="SUPFAM" id="SSF56112">
    <property type="entry name" value="Protein kinase-like (PK-like)"/>
    <property type="match status" value="1"/>
</dbReference>
<sequence>MGSMLKQSLNGNIHKIREFELEKVNLADEFDILQIVGEGWFGKILLVEHKATDTEMVLKALPKPYTAIKDFYREFHYGLHLGVHKNIITAYDVSFETAGFYVFSQEYAPLGDLTSNVSEIGIGELHTKRVAKQLAAALDHIHARDLVHRDVKLDNILVFKSDFSRIKLCDFGETRRTGTVVLRRNEWLPYAAPEVLTVPTDGTYVAQTTHDVWQFGIVIFVCLTGCLPWQKAAMDDPRYVRYLSWQNSNIPLKRQPKLFKLVSSKAQRLFKKYLEPRPEKRPAGLAEVSRFLEDRWMSKGMEKTNETLKEDEGLCPSMYSFHSSPEEKNKLLFTLTQYGLETTVDRALKKNRIREWIQNSVIEEEADEEVEAEEDEENIRIHDNQNGPLGERGSSSARKIREIKHHNSHRKSRRRGASAKAEAPYKPPVDPRIPLESQRGARSLRDSVLIKSSVQNGSNNRNSSDIKASDSWYKIPNSLTSSESAFSSESSLTVKHKINIQLPQT</sequence>
<evidence type="ECO:0000256" key="4">
    <source>
        <dbReference type="SAM" id="MobiDB-lite"/>
    </source>
</evidence>
<dbReference type="InterPro" id="IPR008271">
    <property type="entry name" value="Ser/Thr_kinase_AS"/>
</dbReference>
<dbReference type="InterPro" id="IPR000719">
    <property type="entry name" value="Prot_kinase_dom"/>
</dbReference>
<feature type="compositionally biased region" description="Acidic residues" evidence="4">
    <location>
        <begin position="365"/>
        <end position="377"/>
    </location>
</feature>